<evidence type="ECO:0000256" key="1">
    <source>
        <dbReference type="SAM" id="MobiDB-lite"/>
    </source>
</evidence>
<name>A0A8J5W775_ZIZPA</name>
<protein>
    <submittedName>
        <fullName evidence="2">Uncharacterized protein</fullName>
    </submittedName>
</protein>
<reference evidence="2" key="1">
    <citation type="journal article" date="2021" name="bioRxiv">
        <title>Whole Genome Assembly and Annotation of Northern Wild Rice, Zizania palustris L., Supports a Whole Genome Duplication in the Zizania Genus.</title>
        <authorList>
            <person name="Haas M."/>
            <person name="Kono T."/>
            <person name="Macchietto M."/>
            <person name="Millas R."/>
            <person name="McGilp L."/>
            <person name="Shao M."/>
            <person name="Duquette J."/>
            <person name="Hirsch C.N."/>
            <person name="Kimball J."/>
        </authorList>
    </citation>
    <scope>NUCLEOTIDE SEQUENCE</scope>
    <source>
        <tissue evidence="2">Fresh leaf tissue</tissue>
    </source>
</reference>
<feature type="region of interest" description="Disordered" evidence="1">
    <location>
        <begin position="1"/>
        <end position="29"/>
    </location>
</feature>
<sequence length="135" mass="14760">MPNSSMRMPDGGGDGVLGEGRSPPLDPHPCRWIRSPALDPCPGRRIHASATTTSAPRAAVGAACHPPVLRGGWPLRENMRGKRDAESQREDAWMRLERLERVKGCALVEDCRVAGLKFVLSRIRTGRATIELKAQ</sequence>
<comment type="caution">
    <text evidence="2">The sequence shown here is derived from an EMBL/GenBank/DDBJ whole genome shotgun (WGS) entry which is preliminary data.</text>
</comment>
<dbReference type="AlphaFoldDB" id="A0A8J5W775"/>
<evidence type="ECO:0000313" key="2">
    <source>
        <dbReference type="EMBL" id="KAG8084213.1"/>
    </source>
</evidence>
<dbReference type="Proteomes" id="UP000729402">
    <property type="component" value="Unassembled WGS sequence"/>
</dbReference>
<evidence type="ECO:0000313" key="3">
    <source>
        <dbReference type="Proteomes" id="UP000729402"/>
    </source>
</evidence>
<accession>A0A8J5W775</accession>
<gene>
    <name evidence="2" type="ORF">GUJ93_ZPchr0010g10325</name>
</gene>
<reference evidence="2" key="2">
    <citation type="submission" date="2021-02" db="EMBL/GenBank/DDBJ databases">
        <authorList>
            <person name="Kimball J.A."/>
            <person name="Haas M.W."/>
            <person name="Macchietto M."/>
            <person name="Kono T."/>
            <person name="Duquette J."/>
            <person name="Shao M."/>
        </authorList>
    </citation>
    <scope>NUCLEOTIDE SEQUENCE</scope>
    <source>
        <tissue evidence="2">Fresh leaf tissue</tissue>
    </source>
</reference>
<organism evidence="2 3">
    <name type="scientific">Zizania palustris</name>
    <name type="common">Northern wild rice</name>
    <dbReference type="NCBI Taxonomy" id="103762"/>
    <lineage>
        <taxon>Eukaryota</taxon>
        <taxon>Viridiplantae</taxon>
        <taxon>Streptophyta</taxon>
        <taxon>Embryophyta</taxon>
        <taxon>Tracheophyta</taxon>
        <taxon>Spermatophyta</taxon>
        <taxon>Magnoliopsida</taxon>
        <taxon>Liliopsida</taxon>
        <taxon>Poales</taxon>
        <taxon>Poaceae</taxon>
        <taxon>BOP clade</taxon>
        <taxon>Oryzoideae</taxon>
        <taxon>Oryzeae</taxon>
        <taxon>Zizaniinae</taxon>
        <taxon>Zizania</taxon>
    </lineage>
</organism>
<proteinExistence type="predicted"/>
<dbReference type="EMBL" id="JAAALK010000082">
    <property type="protein sequence ID" value="KAG8084213.1"/>
    <property type="molecule type" value="Genomic_DNA"/>
</dbReference>
<keyword evidence="3" id="KW-1185">Reference proteome</keyword>